<protein>
    <submittedName>
        <fullName evidence="1">Uncharacterized protein</fullName>
    </submittedName>
</protein>
<gene>
    <name evidence="1" type="ORF">LSH36_589g01044</name>
</gene>
<comment type="caution">
    <text evidence="1">The sequence shown here is derived from an EMBL/GenBank/DDBJ whole genome shotgun (WGS) entry which is preliminary data.</text>
</comment>
<sequence length="32" mass="3956">MLLWETVKYNCRCFSTSMCYSLPFYRTTSYIF</sequence>
<organism evidence="1 2">
    <name type="scientific">Paralvinella palmiformis</name>
    <dbReference type="NCBI Taxonomy" id="53620"/>
    <lineage>
        <taxon>Eukaryota</taxon>
        <taxon>Metazoa</taxon>
        <taxon>Spiralia</taxon>
        <taxon>Lophotrochozoa</taxon>
        <taxon>Annelida</taxon>
        <taxon>Polychaeta</taxon>
        <taxon>Sedentaria</taxon>
        <taxon>Canalipalpata</taxon>
        <taxon>Terebellida</taxon>
        <taxon>Terebelliformia</taxon>
        <taxon>Alvinellidae</taxon>
        <taxon>Paralvinella</taxon>
    </lineage>
</organism>
<keyword evidence="2" id="KW-1185">Reference proteome</keyword>
<evidence type="ECO:0000313" key="1">
    <source>
        <dbReference type="EMBL" id="KAK2146684.1"/>
    </source>
</evidence>
<dbReference type="EMBL" id="JAODUP010000589">
    <property type="protein sequence ID" value="KAK2146684.1"/>
    <property type="molecule type" value="Genomic_DNA"/>
</dbReference>
<dbReference type="AlphaFoldDB" id="A0AAD9J5B1"/>
<dbReference type="Proteomes" id="UP001208570">
    <property type="component" value="Unassembled WGS sequence"/>
</dbReference>
<name>A0AAD9J5B1_9ANNE</name>
<evidence type="ECO:0000313" key="2">
    <source>
        <dbReference type="Proteomes" id="UP001208570"/>
    </source>
</evidence>
<reference evidence="1" key="1">
    <citation type="journal article" date="2023" name="Mol. Biol. Evol.">
        <title>Third-Generation Sequencing Reveals the Adaptive Role of the Epigenome in Three Deep-Sea Polychaetes.</title>
        <authorList>
            <person name="Perez M."/>
            <person name="Aroh O."/>
            <person name="Sun Y."/>
            <person name="Lan Y."/>
            <person name="Juniper S.K."/>
            <person name="Young C.R."/>
            <person name="Angers B."/>
            <person name="Qian P.Y."/>
        </authorList>
    </citation>
    <scope>NUCLEOTIDE SEQUENCE</scope>
    <source>
        <strain evidence="1">P08H-3</strain>
    </source>
</reference>
<accession>A0AAD9J5B1</accession>
<proteinExistence type="predicted"/>